<dbReference type="Proteomes" id="UP000013827">
    <property type="component" value="Unassembled WGS sequence"/>
</dbReference>
<keyword evidence="3" id="KW-1185">Reference proteome</keyword>
<dbReference type="RefSeq" id="XP_005781260.1">
    <property type="nucleotide sequence ID" value="XM_005781203.1"/>
</dbReference>
<evidence type="ECO:0000313" key="2">
    <source>
        <dbReference type="EnsemblProtists" id="EOD28831"/>
    </source>
</evidence>
<feature type="region of interest" description="Disordered" evidence="1">
    <location>
        <begin position="1"/>
        <end position="41"/>
    </location>
</feature>
<dbReference type="EnsemblProtists" id="EOD28831">
    <property type="protein sequence ID" value="EOD28831"/>
    <property type="gene ID" value="EMIHUDRAFT_234498"/>
</dbReference>
<reference evidence="3" key="1">
    <citation type="journal article" date="2013" name="Nature">
        <title>Pan genome of the phytoplankton Emiliania underpins its global distribution.</title>
        <authorList>
            <person name="Read B.A."/>
            <person name="Kegel J."/>
            <person name="Klute M.J."/>
            <person name="Kuo A."/>
            <person name="Lefebvre S.C."/>
            <person name="Maumus F."/>
            <person name="Mayer C."/>
            <person name="Miller J."/>
            <person name="Monier A."/>
            <person name="Salamov A."/>
            <person name="Young J."/>
            <person name="Aguilar M."/>
            <person name="Claverie J.M."/>
            <person name="Frickenhaus S."/>
            <person name="Gonzalez K."/>
            <person name="Herman E.K."/>
            <person name="Lin Y.C."/>
            <person name="Napier J."/>
            <person name="Ogata H."/>
            <person name="Sarno A.F."/>
            <person name="Shmutz J."/>
            <person name="Schroeder D."/>
            <person name="de Vargas C."/>
            <person name="Verret F."/>
            <person name="von Dassow P."/>
            <person name="Valentin K."/>
            <person name="Van de Peer Y."/>
            <person name="Wheeler G."/>
            <person name="Dacks J.B."/>
            <person name="Delwiche C.F."/>
            <person name="Dyhrman S.T."/>
            <person name="Glockner G."/>
            <person name="John U."/>
            <person name="Richards T."/>
            <person name="Worden A.Z."/>
            <person name="Zhang X."/>
            <person name="Grigoriev I.V."/>
            <person name="Allen A.E."/>
            <person name="Bidle K."/>
            <person name="Borodovsky M."/>
            <person name="Bowler C."/>
            <person name="Brownlee C."/>
            <person name="Cock J.M."/>
            <person name="Elias M."/>
            <person name="Gladyshev V.N."/>
            <person name="Groth M."/>
            <person name="Guda C."/>
            <person name="Hadaegh A."/>
            <person name="Iglesias-Rodriguez M.D."/>
            <person name="Jenkins J."/>
            <person name="Jones B.M."/>
            <person name="Lawson T."/>
            <person name="Leese F."/>
            <person name="Lindquist E."/>
            <person name="Lobanov A."/>
            <person name="Lomsadze A."/>
            <person name="Malik S.B."/>
            <person name="Marsh M.E."/>
            <person name="Mackinder L."/>
            <person name="Mock T."/>
            <person name="Mueller-Roeber B."/>
            <person name="Pagarete A."/>
            <person name="Parker M."/>
            <person name="Probert I."/>
            <person name="Quesneville H."/>
            <person name="Raines C."/>
            <person name="Rensing S.A."/>
            <person name="Riano-Pachon D.M."/>
            <person name="Richier S."/>
            <person name="Rokitta S."/>
            <person name="Shiraiwa Y."/>
            <person name="Soanes D.M."/>
            <person name="van der Giezen M."/>
            <person name="Wahlund T.M."/>
            <person name="Williams B."/>
            <person name="Wilson W."/>
            <person name="Wolfe G."/>
            <person name="Wurch L.L."/>
        </authorList>
    </citation>
    <scope>NUCLEOTIDE SEQUENCE</scope>
</reference>
<reference evidence="2" key="2">
    <citation type="submission" date="2024-10" db="UniProtKB">
        <authorList>
            <consortium name="EnsemblProtists"/>
        </authorList>
    </citation>
    <scope>IDENTIFICATION</scope>
</reference>
<sequence length="70" mass="7011">MESAPPDSCAAKESSPAEAARDASLSPARPSADEVTAPPPSAAEVVLRAQDALEDMIGLVPSRRAAGGLP</sequence>
<evidence type="ECO:0000313" key="3">
    <source>
        <dbReference type="Proteomes" id="UP000013827"/>
    </source>
</evidence>
<evidence type="ECO:0000256" key="1">
    <source>
        <dbReference type="SAM" id="MobiDB-lite"/>
    </source>
</evidence>
<dbReference type="GeneID" id="17274377"/>
<name>A0A0D3JZ96_EMIH1</name>
<proteinExistence type="predicted"/>
<dbReference type="HOGENOM" id="CLU_2763205_0_0_1"/>
<accession>A0A0D3JZ96</accession>
<protein>
    <submittedName>
        <fullName evidence="2">Uncharacterized protein</fullName>
    </submittedName>
</protein>
<organism evidence="2 3">
    <name type="scientific">Emiliania huxleyi (strain CCMP1516)</name>
    <dbReference type="NCBI Taxonomy" id="280463"/>
    <lineage>
        <taxon>Eukaryota</taxon>
        <taxon>Haptista</taxon>
        <taxon>Haptophyta</taxon>
        <taxon>Prymnesiophyceae</taxon>
        <taxon>Isochrysidales</taxon>
        <taxon>Noelaerhabdaceae</taxon>
        <taxon>Emiliania</taxon>
    </lineage>
</organism>
<dbReference type="KEGG" id="ehx:EMIHUDRAFT_234498"/>
<dbReference type="AlphaFoldDB" id="A0A0D3JZ96"/>
<dbReference type="PaxDb" id="2903-EOD28831"/>